<evidence type="ECO:0000313" key="3">
    <source>
        <dbReference type="Proteomes" id="UP000178880"/>
    </source>
</evidence>
<reference evidence="2 3" key="1">
    <citation type="journal article" date="2016" name="Nat. Commun.">
        <title>Thousands of microbial genomes shed light on interconnected biogeochemical processes in an aquifer system.</title>
        <authorList>
            <person name="Anantharaman K."/>
            <person name="Brown C.T."/>
            <person name="Hug L.A."/>
            <person name="Sharon I."/>
            <person name="Castelle C.J."/>
            <person name="Probst A.J."/>
            <person name="Thomas B.C."/>
            <person name="Singh A."/>
            <person name="Wilkins M.J."/>
            <person name="Karaoz U."/>
            <person name="Brodie E.L."/>
            <person name="Williams K.H."/>
            <person name="Hubbard S.S."/>
            <person name="Banfield J.F."/>
        </authorList>
    </citation>
    <scope>NUCLEOTIDE SEQUENCE [LARGE SCALE GENOMIC DNA]</scope>
</reference>
<keyword evidence="1" id="KW-0472">Membrane</keyword>
<proteinExistence type="predicted"/>
<comment type="caution">
    <text evidence="2">The sequence shown here is derived from an EMBL/GenBank/DDBJ whole genome shotgun (WGS) entry which is preliminary data.</text>
</comment>
<dbReference type="AlphaFoldDB" id="A0A1G2CG88"/>
<protein>
    <recommendedName>
        <fullName evidence="4">POTRA domain-containing protein</fullName>
    </recommendedName>
</protein>
<dbReference type="EMBL" id="MHLA01000001">
    <property type="protein sequence ID" value="OGZ00413.1"/>
    <property type="molecule type" value="Genomic_DNA"/>
</dbReference>
<dbReference type="Proteomes" id="UP000178880">
    <property type="component" value="Unassembled WGS sequence"/>
</dbReference>
<accession>A0A1G2CG88</accession>
<feature type="transmembrane region" description="Helical" evidence="1">
    <location>
        <begin position="18"/>
        <end position="40"/>
    </location>
</feature>
<sequence length="270" mass="31326">MGDVYAEVRENRRKRRKYFLIFSVVIGVYLVALGASWLVFRSPFFRWKQFEITGNERVLTEDVMSLLRARALEGRWRPFQALLGLRSMLIWPDVLSEDDLAFLPTIKSITLEKNYGSRTIIARVEERKLYGIWCTDGDEAYPARCMWFDSEGTLFERAVAAQGGIIMTVRDHSQPFLPLRTRILPEAFVLNMFSIFRVLAASDLDRKEITINDLALEEVKVATYNGPELYFSLRFPADNSLAAIEDLMSKPGFGKLEYLDFRVESRVYYR</sequence>
<evidence type="ECO:0008006" key="4">
    <source>
        <dbReference type="Google" id="ProtNLM"/>
    </source>
</evidence>
<gene>
    <name evidence="2" type="ORF">A2945_03665</name>
</gene>
<organism evidence="2 3">
    <name type="scientific">Candidatus Liptonbacteria bacterium RIFCSPLOWO2_01_FULL_52_25</name>
    <dbReference type="NCBI Taxonomy" id="1798650"/>
    <lineage>
        <taxon>Bacteria</taxon>
        <taxon>Candidatus Liptoniibacteriota</taxon>
    </lineage>
</organism>
<keyword evidence="1" id="KW-0812">Transmembrane</keyword>
<evidence type="ECO:0000313" key="2">
    <source>
        <dbReference type="EMBL" id="OGZ00413.1"/>
    </source>
</evidence>
<keyword evidence="1" id="KW-1133">Transmembrane helix</keyword>
<evidence type="ECO:0000256" key="1">
    <source>
        <dbReference type="SAM" id="Phobius"/>
    </source>
</evidence>
<dbReference type="STRING" id="1798650.A2945_03665"/>
<name>A0A1G2CG88_9BACT</name>